<evidence type="ECO:0000256" key="4">
    <source>
        <dbReference type="ARBA" id="ARBA00038321"/>
    </source>
</evidence>
<accession>A0ABP1E7I0</accession>
<sequence length="448" mass="47766">MQSTITLPISTIQHDFEAVISDVQEGIIPDDSFWVSFYKSGEPSVHGKVHLTLDEENRDLVRFEGRGGVVFEHRGGRDYYVACPTLSVPETRVVVPSRQYSDPLPRLASDQYRKIYAFDVAPDGSQFAAGYENGTVMIVPTTSRLPPSAHTTSKPHLNTITSLRFFPSSRVLLTSGVDFAVNILPAEIPSSAQSLTPKRITPVRSLKGHSRAVTSTAVISRGRNVLSSGKDGTLRLWDVPSGSQIRSMGVSGYSPVLAMCAGERAEGAFAQPPNGEEKNAPVPLDDREVDTADKMVFCALQDGSFEVFDLGTKLSVFHSKPPKGSTSLSSIAYSPSASLLATGSSTGVINVYDTRAMDAPLATFSRNSASIEDLVFLSAQGGSVSLVVGTDDGLPYIADVRPEGPAVHAELVGPDCDAVRCVRVGAQAGEVWTAGDDGIVRQYEGAGI</sequence>
<evidence type="ECO:0000256" key="2">
    <source>
        <dbReference type="ARBA" id="ARBA00022737"/>
    </source>
</evidence>
<dbReference type="PANTHER" id="PTHR19857">
    <property type="entry name" value="MITOCHONDRIAL DIVISION PROTEIN 1-RELATED"/>
    <property type="match status" value="1"/>
</dbReference>
<comment type="similarity">
    <text evidence="4">Belongs to the WD repeat PAAF1/RPN14 family.</text>
</comment>
<dbReference type="PROSITE" id="PS50082">
    <property type="entry name" value="WD_REPEATS_2"/>
    <property type="match status" value="1"/>
</dbReference>
<dbReference type="SUPFAM" id="SSF50978">
    <property type="entry name" value="WD40 repeat-like"/>
    <property type="match status" value="1"/>
</dbReference>
<dbReference type="PANTHER" id="PTHR19857:SF19">
    <property type="entry name" value="26S PROTEASOME REGULATORY SUBUNIT RPN14"/>
    <property type="match status" value="1"/>
</dbReference>
<gene>
    <name evidence="6" type="ORF">GFSPODELE1_LOCUS10533</name>
</gene>
<evidence type="ECO:0008006" key="8">
    <source>
        <dbReference type="Google" id="ProtNLM"/>
    </source>
</evidence>
<dbReference type="InterPro" id="IPR051179">
    <property type="entry name" value="WD_repeat_multifunction"/>
</dbReference>
<dbReference type="SMART" id="SM00320">
    <property type="entry name" value="WD40"/>
    <property type="match status" value="5"/>
</dbReference>
<keyword evidence="1 5" id="KW-0853">WD repeat</keyword>
<dbReference type="InterPro" id="IPR019775">
    <property type="entry name" value="WD40_repeat_CS"/>
</dbReference>
<dbReference type="Gene3D" id="2.130.10.10">
    <property type="entry name" value="YVTN repeat-like/Quinoprotein amine dehydrogenase"/>
    <property type="match status" value="2"/>
</dbReference>
<protein>
    <recommendedName>
        <fullName evidence="8">WD40 repeat-like protein</fullName>
    </recommendedName>
</protein>
<dbReference type="PROSITE" id="PS00678">
    <property type="entry name" value="WD_REPEATS_1"/>
    <property type="match status" value="1"/>
</dbReference>
<evidence type="ECO:0000256" key="3">
    <source>
        <dbReference type="ARBA" id="ARBA00022942"/>
    </source>
</evidence>
<keyword evidence="7" id="KW-1185">Reference proteome</keyword>
<evidence type="ECO:0000313" key="6">
    <source>
        <dbReference type="EMBL" id="CAL1716001.1"/>
    </source>
</evidence>
<dbReference type="Pfam" id="PF00400">
    <property type="entry name" value="WD40"/>
    <property type="match status" value="2"/>
</dbReference>
<proteinExistence type="inferred from homology"/>
<name>A0ABP1E7I0_9APHY</name>
<organism evidence="6 7">
    <name type="scientific">Somion occarium</name>
    <dbReference type="NCBI Taxonomy" id="3059160"/>
    <lineage>
        <taxon>Eukaryota</taxon>
        <taxon>Fungi</taxon>
        <taxon>Dikarya</taxon>
        <taxon>Basidiomycota</taxon>
        <taxon>Agaricomycotina</taxon>
        <taxon>Agaricomycetes</taxon>
        <taxon>Polyporales</taxon>
        <taxon>Cerrenaceae</taxon>
        <taxon>Somion</taxon>
    </lineage>
</organism>
<dbReference type="InterPro" id="IPR015943">
    <property type="entry name" value="WD40/YVTN_repeat-like_dom_sf"/>
</dbReference>
<feature type="repeat" description="WD" evidence="5">
    <location>
        <begin position="206"/>
        <end position="247"/>
    </location>
</feature>
<dbReference type="Proteomes" id="UP001497453">
    <property type="component" value="Chromosome 9"/>
</dbReference>
<keyword evidence="3" id="KW-0647">Proteasome</keyword>
<dbReference type="EMBL" id="OZ037952">
    <property type="protein sequence ID" value="CAL1716001.1"/>
    <property type="molecule type" value="Genomic_DNA"/>
</dbReference>
<evidence type="ECO:0000313" key="7">
    <source>
        <dbReference type="Proteomes" id="UP001497453"/>
    </source>
</evidence>
<dbReference type="InterPro" id="IPR001680">
    <property type="entry name" value="WD40_rpt"/>
</dbReference>
<dbReference type="PROSITE" id="PS50294">
    <property type="entry name" value="WD_REPEATS_REGION"/>
    <property type="match status" value="1"/>
</dbReference>
<keyword evidence="2" id="KW-0677">Repeat</keyword>
<dbReference type="InterPro" id="IPR036322">
    <property type="entry name" value="WD40_repeat_dom_sf"/>
</dbReference>
<evidence type="ECO:0000256" key="5">
    <source>
        <dbReference type="PROSITE-ProRule" id="PRU00221"/>
    </source>
</evidence>
<evidence type="ECO:0000256" key="1">
    <source>
        <dbReference type="ARBA" id="ARBA00022574"/>
    </source>
</evidence>
<reference evidence="7" key="1">
    <citation type="submission" date="2024-04" db="EMBL/GenBank/DDBJ databases">
        <authorList>
            <person name="Shaw F."/>
            <person name="Minotto A."/>
        </authorList>
    </citation>
    <scope>NUCLEOTIDE SEQUENCE [LARGE SCALE GENOMIC DNA]</scope>
</reference>